<dbReference type="FunFam" id="1.25.40.70:FF:000011">
    <property type="entry name" value="Phosphatidylinositol 4-kinase alpha"/>
    <property type="match status" value="1"/>
</dbReference>
<dbReference type="InterPro" id="IPR001263">
    <property type="entry name" value="PI3K_accessory_dom"/>
</dbReference>
<evidence type="ECO:0000313" key="15">
    <source>
        <dbReference type="EMBL" id="OBZ85767.1"/>
    </source>
</evidence>
<feature type="compositionally biased region" description="Basic and acidic residues" evidence="11">
    <location>
        <begin position="596"/>
        <end position="662"/>
    </location>
</feature>
<feature type="domain" description="PIK helical" evidence="14">
    <location>
        <begin position="2242"/>
        <end position="2420"/>
    </location>
</feature>
<keyword evidence="10" id="KW-0175">Coiled coil</keyword>
<dbReference type="FunFam" id="3.30.1010.10:FF:000014">
    <property type="entry name" value="Phosphatidylinositol 4-kinase STT4"/>
    <property type="match status" value="1"/>
</dbReference>
<dbReference type="Gene3D" id="1.10.1070.11">
    <property type="entry name" value="Phosphatidylinositol 3-/4-kinase, catalytic domain"/>
    <property type="match status" value="1"/>
</dbReference>
<evidence type="ECO:0000256" key="3">
    <source>
        <dbReference type="ARBA" id="ARBA00006209"/>
    </source>
</evidence>
<evidence type="ECO:0000256" key="8">
    <source>
        <dbReference type="ARBA" id="ARBA00022840"/>
    </source>
</evidence>
<dbReference type="FunFam" id="1.10.1070.11:FF:000005">
    <property type="entry name" value="Phosphatidylinositol 4-kinase, catalytic, alpha"/>
    <property type="match status" value="1"/>
</dbReference>
<dbReference type="GO" id="GO:0005737">
    <property type="term" value="C:cytoplasm"/>
    <property type="evidence" value="ECO:0007669"/>
    <property type="project" value="TreeGrafter"/>
</dbReference>
<dbReference type="Proteomes" id="UP000093000">
    <property type="component" value="Unassembled WGS sequence"/>
</dbReference>
<dbReference type="OrthoDB" id="10264149at2759"/>
<feature type="compositionally biased region" description="Polar residues" evidence="11">
    <location>
        <begin position="406"/>
        <end position="416"/>
    </location>
</feature>
<dbReference type="PANTHER" id="PTHR10048:SF15">
    <property type="entry name" value="PHOSPHATIDYLINOSITOL 4-KINASE ALPHA"/>
    <property type="match status" value="1"/>
</dbReference>
<dbReference type="InterPro" id="IPR045495">
    <property type="entry name" value="PI4K_N"/>
</dbReference>
<dbReference type="CDD" id="cd05167">
    <property type="entry name" value="PI4Kc_III_alpha"/>
    <property type="match status" value="1"/>
</dbReference>
<dbReference type="GO" id="GO:0005634">
    <property type="term" value="C:nucleus"/>
    <property type="evidence" value="ECO:0007669"/>
    <property type="project" value="UniProtKB-SubCell"/>
</dbReference>
<dbReference type="Pfam" id="PF00454">
    <property type="entry name" value="PI3_PI4_kinase"/>
    <property type="match status" value="1"/>
</dbReference>
<dbReference type="Pfam" id="PF19274">
    <property type="entry name" value="PI4K_N"/>
    <property type="match status" value="2"/>
</dbReference>
<proteinExistence type="inferred from homology"/>
<dbReference type="Pfam" id="PF00613">
    <property type="entry name" value="PI3Ka"/>
    <property type="match status" value="1"/>
</dbReference>
<dbReference type="PROSITE" id="PS00916">
    <property type="entry name" value="PI3_4_KINASE_2"/>
    <property type="match status" value="1"/>
</dbReference>
<evidence type="ECO:0000256" key="11">
    <source>
        <dbReference type="SAM" id="MobiDB-lite"/>
    </source>
</evidence>
<feature type="compositionally biased region" description="Polar residues" evidence="11">
    <location>
        <begin position="23"/>
        <end position="41"/>
    </location>
</feature>
<feature type="region of interest" description="Disordered" evidence="11">
    <location>
        <begin position="23"/>
        <end position="63"/>
    </location>
</feature>
<accession>A0A1C7N9L6</accession>
<evidence type="ECO:0000256" key="9">
    <source>
        <dbReference type="ARBA" id="ARBA00023242"/>
    </source>
</evidence>
<dbReference type="SUPFAM" id="SSF48371">
    <property type="entry name" value="ARM repeat"/>
    <property type="match status" value="1"/>
</dbReference>
<feature type="region of interest" description="Disordered" evidence="11">
    <location>
        <begin position="373"/>
        <end position="423"/>
    </location>
</feature>
<feature type="compositionally biased region" description="Acidic residues" evidence="11">
    <location>
        <begin position="373"/>
        <end position="389"/>
    </location>
</feature>
<gene>
    <name evidence="15" type="primary">stt4_1</name>
    <name evidence="15" type="ORF">A0J61_06190</name>
</gene>
<organism evidence="15 16">
    <name type="scientific">Choanephora cucurbitarum</name>
    <dbReference type="NCBI Taxonomy" id="101091"/>
    <lineage>
        <taxon>Eukaryota</taxon>
        <taxon>Fungi</taxon>
        <taxon>Fungi incertae sedis</taxon>
        <taxon>Mucoromycota</taxon>
        <taxon>Mucoromycotina</taxon>
        <taxon>Mucoromycetes</taxon>
        <taxon>Mucorales</taxon>
        <taxon>Mucorineae</taxon>
        <taxon>Choanephoraceae</taxon>
        <taxon>Choanephoroideae</taxon>
        <taxon>Choanephora</taxon>
    </lineage>
</organism>
<reference evidence="15 16" key="1">
    <citation type="submission" date="2016-03" db="EMBL/GenBank/DDBJ databases">
        <title>Choanephora cucurbitarum.</title>
        <authorList>
            <person name="Min B."/>
            <person name="Park H."/>
            <person name="Park J.-H."/>
            <person name="Shin H.-D."/>
            <person name="Choi I.-G."/>
        </authorList>
    </citation>
    <scope>NUCLEOTIDE SEQUENCE [LARGE SCALE GENOMIC DNA]</scope>
    <source>
        <strain evidence="15 16">KUS-F28377</strain>
    </source>
</reference>
<evidence type="ECO:0000256" key="7">
    <source>
        <dbReference type="ARBA" id="ARBA00022777"/>
    </source>
</evidence>
<dbReference type="SMART" id="SM00146">
    <property type="entry name" value="PI3Kc"/>
    <property type="match status" value="1"/>
</dbReference>
<keyword evidence="16" id="KW-1185">Reference proteome</keyword>
<dbReference type="Pfam" id="PF15612">
    <property type="entry name" value="WHIM1"/>
    <property type="match status" value="1"/>
</dbReference>
<dbReference type="GO" id="GO:0005524">
    <property type="term" value="F:ATP binding"/>
    <property type="evidence" value="ECO:0007669"/>
    <property type="project" value="UniProtKB-KW"/>
</dbReference>
<dbReference type="PROSITE" id="PS00915">
    <property type="entry name" value="PI3_4_KINASE_1"/>
    <property type="match status" value="1"/>
</dbReference>
<keyword evidence="7 15" id="KW-0418">Kinase</keyword>
<protein>
    <recommendedName>
        <fullName evidence="4">1-phosphatidylinositol 4-kinase</fullName>
        <ecNumber evidence="4">2.7.1.67</ecNumber>
    </recommendedName>
</protein>
<dbReference type="InterPro" id="IPR042236">
    <property type="entry name" value="PI3K_accessory_sf"/>
</dbReference>
<evidence type="ECO:0000313" key="16">
    <source>
        <dbReference type="Proteomes" id="UP000093000"/>
    </source>
</evidence>
<dbReference type="InParanoid" id="A0A1C7N9L6"/>
<dbReference type="InterPro" id="IPR018936">
    <property type="entry name" value="PI3/4_kinase_CS"/>
</dbReference>
<dbReference type="FunCoup" id="A0A1C7N9L6">
    <property type="interactions" value="293"/>
</dbReference>
<dbReference type="InterPro" id="IPR011009">
    <property type="entry name" value="Kinase-like_dom_sf"/>
</dbReference>
<dbReference type="PROSITE" id="PS50827">
    <property type="entry name" value="DDT"/>
    <property type="match status" value="1"/>
</dbReference>
<comment type="catalytic activity">
    <reaction evidence="1">
        <text>a 1,2-diacyl-sn-glycero-3-phospho-(1D-myo-inositol) + ATP = a 1,2-diacyl-sn-glycero-3-phospho-(1D-myo-inositol 4-phosphate) + ADP + H(+)</text>
        <dbReference type="Rhea" id="RHEA:19877"/>
        <dbReference type="ChEBI" id="CHEBI:15378"/>
        <dbReference type="ChEBI" id="CHEBI:30616"/>
        <dbReference type="ChEBI" id="CHEBI:57880"/>
        <dbReference type="ChEBI" id="CHEBI:58178"/>
        <dbReference type="ChEBI" id="CHEBI:456216"/>
        <dbReference type="EC" id="2.7.1.67"/>
    </reaction>
</comment>
<dbReference type="InterPro" id="IPR028942">
    <property type="entry name" value="WHIM1_dom"/>
</dbReference>
<dbReference type="GO" id="GO:0046854">
    <property type="term" value="P:phosphatidylinositol phosphate biosynthetic process"/>
    <property type="evidence" value="ECO:0007669"/>
    <property type="project" value="InterPro"/>
</dbReference>
<comment type="similarity">
    <text evidence="3">Belongs to the PI3/PI4-kinase family. Type III PI4K subfamily.</text>
</comment>
<feature type="region of interest" description="Disordered" evidence="11">
    <location>
        <begin position="552"/>
        <end position="662"/>
    </location>
</feature>
<dbReference type="Pfam" id="PF15613">
    <property type="entry name" value="WSD"/>
    <property type="match status" value="1"/>
</dbReference>
<dbReference type="InterPro" id="IPR015433">
    <property type="entry name" value="PI3/4_kinase"/>
</dbReference>
<dbReference type="PROSITE" id="PS50290">
    <property type="entry name" value="PI3_4_KINASE_3"/>
    <property type="match status" value="1"/>
</dbReference>
<dbReference type="GO" id="GO:0004430">
    <property type="term" value="F:1-phosphatidylinositol 4-kinase activity"/>
    <property type="evidence" value="ECO:0007669"/>
    <property type="project" value="UniProtKB-EC"/>
</dbReference>
<dbReference type="GO" id="GO:0005886">
    <property type="term" value="C:plasma membrane"/>
    <property type="evidence" value="ECO:0007669"/>
    <property type="project" value="TreeGrafter"/>
</dbReference>
<keyword evidence="5" id="KW-0808">Transferase</keyword>
<evidence type="ECO:0000259" key="13">
    <source>
        <dbReference type="PROSITE" id="PS50827"/>
    </source>
</evidence>
<evidence type="ECO:0000256" key="4">
    <source>
        <dbReference type="ARBA" id="ARBA00012169"/>
    </source>
</evidence>
<evidence type="ECO:0000259" key="14">
    <source>
        <dbReference type="PROSITE" id="PS51545"/>
    </source>
</evidence>
<feature type="domain" description="DDT" evidence="13">
    <location>
        <begin position="291"/>
        <end position="354"/>
    </location>
</feature>
<keyword evidence="6" id="KW-0547">Nucleotide-binding</keyword>
<dbReference type="InterPro" id="IPR036940">
    <property type="entry name" value="PI3/4_kinase_cat_sf"/>
</dbReference>
<evidence type="ECO:0000256" key="6">
    <source>
        <dbReference type="ARBA" id="ARBA00022741"/>
    </source>
</evidence>
<dbReference type="InterPro" id="IPR028941">
    <property type="entry name" value="WHIM2_dom"/>
</dbReference>
<evidence type="ECO:0000256" key="5">
    <source>
        <dbReference type="ARBA" id="ARBA00022679"/>
    </source>
</evidence>
<name>A0A1C7N9L6_9FUNG</name>
<evidence type="ECO:0000259" key="12">
    <source>
        <dbReference type="PROSITE" id="PS50290"/>
    </source>
</evidence>
<comment type="subcellular location">
    <subcellularLocation>
        <location evidence="2">Nucleus</location>
    </subcellularLocation>
</comment>
<evidence type="ECO:0000256" key="2">
    <source>
        <dbReference type="ARBA" id="ARBA00004123"/>
    </source>
</evidence>
<dbReference type="InterPro" id="IPR018501">
    <property type="entry name" value="DDT_dom"/>
</dbReference>
<evidence type="ECO:0000256" key="10">
    <source>
        <dbReference type="SAM" id="Coils"/>
    </source>
</evidence>
<dbReference type="STRING" id="101091.A0A1C7N9L6"/>
<feature type="compositionally biased region" description="Acidic residues" evidence="11">
    <location>
        <begin position="567"/>
        <end position="595"/>
    </location>
</feature>
<dbReference type="PROSITE" id="PS51545">
    <property type="entry name" value="PIK_HELICAL"/>
    <property type="match status" value="1"/>
</dbReference>
<dbReference type="EMBL" id="LUGH01000362">
    <property type="protein sequence ID" value="OBZ85767.1"/>
    <property type="molecule type" value="Genomic_DNA"/>
</dbReference>
<dbReference type="Gene3D" id="3.30.1010.10">
    <property type="entry name" value="Phosphatidylinositol 3-kinase Catalytic Subunit, Chain A, domain 4"/>
    <property type="match status" value="1"/>
</dbReference>
<dbReference type="InterPro" id="IPR000403">
    <property type="entry name" value="PI3/4_kinase_cat_dom"/>
</dbReference>
<keyword evidence="9" id="KW-0539">Nucleus</keyword>
<dbReference type="SMART" id="SM00145">
    <property type="entry name" value="PI3Ka"/>
    <property type="match status" value="1"/>
</dbReference>
<feature type="compositionally biased region" description="Basic and acidic residues" evidence="11">
    <location>
        <begin position="552"/>
        <end position="566"/>
    </location>
</feature>
<evidence type="ECO:0000256" key="1">
    <source>
        <dbReference type="ARBA" id="ARBA00001686"/>
    </source>
</evidence>
<dbReference type="Pfam" id="PF02791">
    <property type="entry name" value="DDT"/>
    <property type="match status" value="1"/>
</dbReference>
<sequence>MNGYTYVAKIVDLLPGRVVVQHENPQSQSSLPNSESQNTATDEPEDDATNVPRQPNGRLRFPDAFLLPTPQLPHIQPRPQHEPNDPIDNCMVEERQYKVQLLNEVGQPLENCRRIVLEHQLDRDRLIFNRLNVQSFIRECASKEAYFNAPWLVKPSLAVTYGIDTTIPHHLQHLHDQFYPQSSRKRKIAPFKTAVDREAEKRARRQESMLQKAKLKEERDRLREEKRKQAAIKYPIEDLDLPIYRKNPNLNWALIDMHPQKYDAKEDSIIPYPSGGRSERPQPHHDSLIPPELFDIFLSIWAFLTVFSEPLKLTAYSIDDFERALFHNTHQPKATVLVEYNACLLNVIISERKEDTANELINGEVMEIYVESLEEENEENEEEEEENEKENEKQRNSRKRSLREGSVQSDTSQQRNPPVLPRVERGWRDKEHLRIAQKWDHKELRANYDRRGWETTLIGCLNDVATPELLPNVDELLQHLVPKMNSSAADREKQYPTLSVKQKLDILSFLIDTVNESSLIKNYMDYCQDQLSEFRKQKMELNKESKALAIKRSEMDKRDKAEKFDELSEEQSDDDDDSSSSDHSDDDNMDMESDSSDTRLANREKRHQSRQEKLRQKQREREEQEKQRKKQYAEQREVAKAKSQEQRIKANERRKLEEEERNLKKKEENIERSMRRYMTLRIRPLGKDRFNHRYFYLDNVGVSNTYGSGRLYVHSPSDGDILLMMERDSRTDLPEQPWGYGGGRWFIKKLMHEQGLAEESEWLERRMDELNADPTKEYRGWWKYYSKPEEIEQLLGWLNPKGVRENKLKSELVKQQPYIIESITKRTQALNKPESVVKLSLASVLADSRAKTTTDEVAQLLSKCPDIPLVDMNDLTIITSLEDKQNIGQLTTRYQKTLEAFVKYVVETNASKQSEHVPRILSFLKHLPVLEWDNVLTTKGSTPPDRATYSLVLGLLQIAHQQPELSKTIYGTLWNYGRCIVDLMETRDKDYIISFILPSLAGLARALQVSPFLHKPDQLQSLCENVQPLIVDKTLDRVKTAIDECLKESDKDSYSRRVLANYWEAGIPLSANRIIHDLLIILRNVTARVIAVSYPAQTARESSVDPNKLHLTVHIEHAWSDLMKRVAEGVRPQQEGLSDVDKKLNKNLRGAYVMSLGYFEDIKKYAAKRDNEGKNWALDSYMTEIVGTSLQVAALSSVYLHEVDDVLIDYVEECLFEFPVKNDAWVHVASLDTAVLLAINFPSLGNKMTETVCRYLATPSPVFELNTQIEQTKMTMQKFAIIRLAQCIQTKQELQMRQAANSTFYALLNEITRFSEQDDTNNHAPLLRSNSISGAPSSQSLNEAQKQQVRVNALSAIVGVAVYLKDEAIIAQAYSVLALRRKSFSVSTITTLTKSLVDLALVSNLSVFRDITNLFSVLSRESLLTDDKQLSTAILDAQLALAQQLSSQPRHYDCYLSNLLGLFVENGNTIQRVMAKNKDQSDIPLASKLGRILPVIRALLEHSDFEPHLSPSEETVSLFRNTWFQCVLFGFVTESIWIREWHDSMLIIAKKTPVLVIESATNYLESDLEYNSVLRGSSISDRDIGLMRQKLTNLLPALAYDSKNFSFAQIVFALSVYHIEVMRSKTGDCSFILRYFMNDGVSNSTMANCLENILERTTANYIKDATAKASSQNLNNELRTQMSHLLQLCCHRLDKVHSLAVKTSDRIVTAFPQVFAEKSLITLLLELVQLLWLSCEAEYRDEYYPTFHFTSTRVGVTIELGDSFAYRRNLCSHMYENGKKWLQLSMDRTPMEINGLLQDYLAEYVRYEPDAPIDVAHMGRTLALEVGKAAAKSEMTINFVPRVRGALLDDSSDFVDGFTSRRYHIGEVSGIQRMSNHHSKASQDTEVANLEDQIPFVLQTLQTLMENVKQQKKIPVDHLRRTLLQAASFIASLPSVHPDLIAPIVRIPVHIFTPESLEIGTDVWNWILVERPDVEKRLMVEILNMWSWAQRYRKGLFSPRLNSKHPFVSKMTYAPSDRAIIDTNNHNMTRLFTPHVTWIKFLTSRFYAIRHRSKHLINMLVRLLQVAFQNSHLMSTHPFARLARFQLLTLGMKILRSSQMEALSEYRFRSLVYGSAFDWFALPPMWHYGSRKSYALVEQKVLTDFHSTVANDYPRLTDLVTSTSSRNSQSKVASGLYMFLSDKTKDDILREHKMTKRLLLLLLDNELSRLSVWCNPLNAVGPGYPNNYVGSSDKSLSTDDSWKEIIRFAWQTSPKVAVQMAARFVQPSVQRELHTLIANNTLDVVDVPEALEILLGDKVQPNAKLDLRYLKYWAPVPAITAANYFMPAYGNHPLILQYAMRSLEYYPVDTVFFYVPQIVQALRYDEFGYVERYIMEAGQVSQLFAHQIIWNMSANFYIDADKDCVKPDPLKPTLEKIIDNLVSSFTGEDREFYEREFKFFGDVTAISGYLKEYIKYGQNEKKPMQKKRLDEELAKIKVDVGVYLPSNPDGHVVDINRNSGRPLQSHAKAPFMATFKIEKEKEHIESIDDSNDNASEKSSVTLWQSAIFKVGDDCRQDVLALQLIAVFKNIFTSIGMDLYVYPYRVVATAPGRGVIDVIPRSISRDQLGREKVNSMYDYFVAKYGAPSSIAFQRARTNFVQSVAAYSLISYLLQFKDRHNGNIMLDDDGHIIHIDFGFIFDIAPGGIGFESSPFKLTTEMVQVMGGNSEEQAFKQFSELVIKGYLACRPYAELIMQLVTLMLQSGLPCFRGETIKRMRARFQSDKSDRAAADFMIQRVKDSFENQRTVLYDYFQKVTNGIPY</sequence>
<dbReference type="SUPFAM" id="SSF56112">
    <property type="entry name" value="Protein kinase-like (PK-like)"/>
    <property type="match status" value="1"/>
</dbReference>
<feature type="coiled-coil region" evidence="10">
    <location>
        <begin position="196"/>
        <end position="232"/>
    </location>
</feature>
<dbReference type="GO" id="GO:0048015">
    <property type="term" value="P:phosphatidylinositol-mediated signaling"/>
    <property type="evidence" value="ECO:0007669"/>
    <property type="project" value="TreeGrafter"/>
</dbReference>
<dbReference type="PANTHER" id="PTHR10048">
    <property type="entry name" value="PHOSPHATIDYLINOSITOL KINASE"/>
    <property type="match status" value="1"/>
</dbReference>
<keyword evidence="8" id="KW-0067">ATP-binding</keyword>
<feature type="domain" description="PI3K/PI4K catalytic" evidence="12">
    <location>
        <begin position="2497"/>
        <end position="2785"/>
    </location>
</feature>
<dbReference type="EC" id="2.7.1.67" evidence="4"/>
<comment type="caution">
    <text evidence="15">The sequence shown here is derived from an EMBL/GenBank/DDBJ whole genome shotgun (WGS) entry which is preliminary data.</text>
</comment>
<dbReference type="Gene3D" id="1.25.40.70">
    <property type="entry name" value="Phosphatidylinositol 3-kinase, accessory domain (PIK)"/>
    <property type="match status" value="1"/>
</dbReference>
<dbReference type="InterPro" id="IPR016024">
    <property type="entry name" value="ARM-type_fold"/>
</dbReference>